<sequence length="76" mass="8291">MDILAVLAAVLGAPALLAGLWYWITRQNGRGIRRTAAGGMLGIADEIFRPETHHAHQILKIQYELPAPAPAPKPKR</sequence>
<name>A0A558GTE7_PAENT</name>
<dbReference type="EMBL" id="VNFK01000015">
    <property type="protein sequence ID" value="TVU60106.1"/>
    <property type="molecule type" value="Genomic_DNA"/>
</dbReference>
<keyword evidence="1" id="KW-1133">Transmembrane helix</keyword>
<gene>
    <name evidence="2" type="ORF">FQP90_17085</name>
</gene>
<organism evidence="2 3">
    <name type="scientific">Paenarthrobacter nitroguajacolicus</name>
    <name type="common">Arthrobacter nitroguajacolicus</name>
    <dbReference type="NCBI Taxonomy" id="211146"/>
    <lineage>
        <taxon>Bacteria</taxon>
        <taxon>Bacillati</taxon>
        <taxon>Actinomycetota</taxon>
        <taxon>Actinomycetes</taxon>
        <taxon>Micrococcales</taxon>
        <taxon>Micrococcaceae</taxon>
        <taxon>Paenarthrobacter</taxon>
    </lineage>
</organism>
<keyword evidence="1" id="KW-0812">Transmembrane</keyword>
<proteinExistence type="predicted"/>
<keyword evidence="1" id="KW-0472">Membrane</keyword>
<evidence type="ECO:0000313" key="2">
    <source>
        <dbReference type="EMBL" id="TVU60106.1"/>
    </source>
</evidence>
<dbReference type="RefSeq" id="WP_144652274.1">
    <property type="nucleotide sequence ID" value="NZ_VNFK01000015.1"/>
</dbReference>
<dbReference type="Proteomes" id="UP000316500">
    <property type="component" value="Unassembled WGS sequence"/>
</dbReference>
<accession>A0A558GTE7</accession>
<feature type="transmembrane region" description="Helical" evidence="1">
    <location>
        <begin position="6"/>
        <end position="24"/>
    </location>
</feature>
<dbReference type="OrthoDB" id="4954842at2"/>
<evidence type="ECO:0000313" key="3">
    <source>
        <dbReference type="Proteomes" id="UP000316500"/>
    </source>
</evidence>
<evidence type="ECO:0000256" key="1">
    <source>
        <dbReference type="SAM" id="Phobius"/>
    </source>
</evidence>
<protein>
    <submittedName>
        <fullName evidence="2">Uncharacterized protein</fullName>
    </submittedName>
</protein>
<comment type="caution">
    <text evidence="2">The sequence shown here is derived from an EMBL/GenBank/DDBJ whole genome shotgun (WGS) entry which is preliminary data.</text>
</comment>
<dbReference type="AlphaFoldDB" id="A0A558GTE7"/>
<reference evidence="2 3" key="1">
    <citation type="submission" date="2019-07" db="EMBL/GenBank/DDBJ databases">
        <title>Diversity of Bacteria from Kongsfjorden, Arctic.</title>
        <authorList>
            <person name="Yu Y."/>
        </authorList>
    </citation>
    <scope>NUCLEOTIDE SEQUENCE [LARGE SCALE GENOMIC DNA]</scope>
    <source>
        <strain evidence="2 3">SM1928</strain>
    </source>
</reference>